<feature type="transmembrane region" description="Helical" evidence="1">
    <location>
        <begin position="44"/>
        <end position="60"/>
    </location>
</feature>
<dbReference type="PANTHER" id="PTHR38602:SF1">
    <property type="entry name" value="INNER MEMBRANE PROTEIN"/>
    <property type="match status" value="1"/>
</dbReference>
<protein>
    <recommendedName>
        <fullName evidence="4">DUF2065 domain-containing protein</fullName>
    </recommendedName>
</protein>
<evidence type="ECO:0008006" key="4">
    <source>
        <dbReference type="Google" id="ProtNLM"/>
    </source>
</evidence>
<dbReference type="EMBL" id="FNYC01000006">
    <property type="protein sequence ID" value="SEJ36026.1"/>
    <property type="molecule type" value="Genomic_DNA"/>
</dbReference>
<dbReference type="STRING" id="529704.SAMN02927913_2300"/>
<dbReference type="RefSeq" id="WP_091337028.1">
    <property type="nucleotide sequence ID" value="NZ_FNYC01000006.1"/>
</dbReference>
<dbReference type="PANTHER" id="PTHR38602">
    <property type="entry name" value="INNER MEMBRANE PROTEIN-RELATED"/>
    <property type="match status" value="1"/>
</dbReference>
<dbReference type="Pfam" id="PF09838">
    <property type="entry name" value="DUF2065"/>
    <property type="match status" value="1"/>
</dbReference>
<keyword evidence="1" id="KW-1133">Transmembrane helix</keyword>
<evidence type="ECO:0000313" key="3">
    <source>
        <dbReference type="Proteomes" id="UP000199420"/>
    </source>
</evidence>
<gene>
    <name evidence="2" type="ORF">SAMN04487997_3141</name>
</gene>
<keyword evidence="3" id="KW-1185">Reference proteome</keyword>
<dbReference type="Proteomes" id="UP000199420">
    <property type="component" value="Unassembled WGS sequence"/>
</dbReference>
<keyword evidence="1" id="KW-0812">Transmembrane</keyword>
<dbReference type="AlphaFoldDB" id="A0A1H6Y6D4"/>
<evidence type="ECO:0000256" key="1">
    <source>
        <dbReference type="SAM" id="Phobius"/>
    </source>
</evidence>
<evidence type="ECO:0000313" key="2">
    <source>
        <dbReference type="EMBL" id="SEJ36026.1"/>
    </source>
</evidence>
<feature type="transmembrane region" description="Helical" evidence="1">
    <location>
        <begin position="6"/>
        <end position="23"/>
    </location>
</feature>
<keyword evidence="1" id="KW-0472">Membrane</keyword>
<dbReference type="InterPro" id="IPR019201">
    <property type="entry name" value="DUF2065"/>
</dbReference>
<proteinExistence type="predicted"/>
<name>A0A1H6Y6D4_9GAMM</name>
<sequence length="61" mass="6738">MPHELSIALCLVLVLEGLMLFAAPRHWQSMVRQALELSPRTLRVFGAVAVIAGLAVLQLMR</sequence>
<organism evidence="2 3">
    <name type="scientific">Frateuria terrea</name>
    <dbReference type="NCBI Taxonomy" id="529704"/>
    <lineage>
        <taxon>Bacteria</taxon>
        <taxon>Pseudomonadati</taxon>
        <taxon>Pseudomonadota</taxon>
        <taxon>Gammaproteobacteria</taxon>
        <taxon>Lysobacterales</taxon>
        <taxon>Rhodanobacteraceae</taxon>
        <taxon>Frateuria</taxon>
    </lineage>
</organism>
<reference evidence="2 3" key="1">
    <citation type="submission" date="2016-10" db="EMBL/GenBank/DDBJ databases">
        <authorList>
            <person name="de Groot N.N."/>
        </authorList>
    </citation>
    <scope>NUCLEOTIDE SEQUENCE [LARGE SCALE GENOMIC DNA]</scope>
    <source>
        <strain evidence="2 3">DSM 26515</strain>
    </source>
</reference>
<accession>A0A1H6Y6D4</accession>